<dbReference type="EMBL" id="BAABCK010000066">
    <property type="protein sequence ID" value="GAA3731078.1"/>
    <property type="molecule type" value="Genomic_DNA"/>
</dbReference>
<evidence type="ECO:0000313" key="1">
    <source>
        <dbReference type="EMBL" id="GAA3731078.1"/>
    </source>
</evidence>
<reference evidence="2" key="1">
    <citation type="journal article" date="2019" name="Int. J. Syst. Evol. Microbiol.">
        <title>The Global Catalogue of Microorganisms (GCM) 10K type strain sequencing project: providing services to taxonomists for standard genome sequencing and annotation.</title>
        <authorList>
            <consortium name="The Broad Institute Genomics Platform"/>
            <consortium name="The Broad Institute Genome Sequencing Center for Infectious Disease"/>
            <person name="Wu L."/>
            <person name="Ma J."/>
        </authorList>
    </citation>
    <scope>NUCLEOTIDE SEQUENCE [LARGE SCALE GENOMIC DNA]</scope>
    <source>
        <strain evidence="2">JCM 16981</strain>
    </source>
</reference>
<comment type="caution">
    <text evidence="1">The sequence shown here is derived from an EMBL/GenBank/DDBJ whole genome shotgun (WGS) entry which is preliminary data.</text>
</comment>
<evidence type="ECO:0000313" key="2">
    <source>
        <dbReference type="Proteomes" id="UP001500920"/>
    </source>
</evidence>
<dbReference type="RefSeq" id="WP_344703868.1">
    <property type="nucleotide sequence ID" value="NZ_BAABCK010000066.1"/>
</dbReference>
<organism evidence="1 2">
    <name type="scientific">Salinicoccus jeotgali</name>
    <dbReference type="NCBI Taxonomy" id="381634"/>
    <lineage>
        <taxon>Bacteria</taxon>
        <taxon>Bacillati</taxon>
        <taxon>Bacillota</taxon>
        <taxon>Bacilli</taxon>
        <taxon>Bacillales</taxon>
        <taxon>Staphylococcaceae</taxon>
        <taxon>Salinicoccus</taxon>
    </lineage>
</organism>
<evidence type="ECO:0008006" key="3">
    <source>
        <dbReference type="Google" id="ProtNLM"/>
    </source>
</evidence>
<protein>
    <recommendedName>
        <fullName evidence="3">Transposase zinc-binding domain-containing protein</fullName>
    </recommendedName>
</protein>
<accession>A0ABP7F410</accession>
<gene>
    <name evidence="1" type="ORF">GCM10022378_19210</name>
</gene>
<keyword evidence="2" id="KW-1185">Reference proteome</keyword>
<name>A0ABP7F410_9STAP</name>
<dbReference type="Proteomes" id="UP001500920">
    <property type="component" value="Unassembled WGS sequence"/>
</dbReference>
<sequence>MDKFSGQQIRSLIEEKKVSGELQQPSQCMHSDIVKCYEDGRAHRYVCMNCGYADKNRAAFFAQINTDQQMG</sequence>
<proteinExistence type="predicted"/>